<feature type="coiled-coil region" evidence="1">
    <location>
        <begin position="1143"/>
        <end position="1177"/>
    </location>
</feature>
<dbReference type="SUPFAM" id="SSF52821">
    <property type="entry name" value="Rhodanese/Cell cycle control phosphatase"/>
    <property type="match status" value="2"/>
</dbReference>
<evidence type="ECO:0000313" key="4">
    <source>
        <dbReference type="EMBL" id="KRX03962.1"/>
    </source>
</evidence>
<dbReference type="Proteomes" id="UP000054937">
    <property type="component" value="Unassembled WGS sequence"/>
</dbReference>
<dbReference type="GO" id="GO:0050313">
    <property type="term" value="F:sulfur dioxygenase activity"/>
    <property type="evidence" value="ECO:0007669"/>
    <property type="project" value="TreeGrafter"/>
</dbReference>
<dbReference type="Gene3D" id="3.60.15.10">
    <property type="entry name" value="Ribonuclease Z/Hydroxyacylglutathione hydrolase-like"/>
    <property type="match status" value="1"/>
</dbReference>
<dbReference type="Pfam" id="PF00581">
    <property type="entry name" value="Rhodanese"/>
    <property type="match status" value="1"/>
</dbReference>
<evidence type="ECO:0000256" key="1">
    <source>
        <dbReference type="SAM" id="Coils"/>
    </source>
</evidence>
<keyword evidence="1" id="KW-0175">Coiled coil</keyword>
<feature type="domain" description="Rhodanese" evidence="3">
    <location>
        <begin position="946"/>
        <end position="1036"/>
    </location>
</feature>
<dbReference type="SUPFAM" id="SSF56281">
    <property type="entry name" value="Metallo-hydrolase/oxidoreductase"/>
    <property type="match status" value="1"/>
</dbReference>
<dbReference type="Gene3D" id="3.40.250.10">
    <property type="entry name" value="Rhodanese-like domain"/>
    <property type="match status" value="2"/>
</dbReference>
<dbReference type="GO" id="GO:0070813">
    <property type="term" value="P:hydrogen sulfide metabolic process"/>
    <property type="evidence" value="ECO:0007669"/>
    <property type="project" value="TreeGrafter"/>
</dbReference>
<dbReference type="InterPro" id="IPR036866">
    <property type="entry name" value="RibonucZ/Hydroxyglut_hydro"/>
</dbReference>
<dbReference type="InterPro" id="IPR051682">
    <property type="entry name" value="Mito_Persulfide_Diox"/>
</dbReference>
<feature type="compositionally biased region" description="Polar residues" evidence="2">
    <location>
        <begin position="1123"/>
        <end position="1140"/>
    </location>
</feature>
<comment type="caution">
    <text evidence="4">The sequence shown here is derived from an EMBL/GenBank/DDBJ whole genome shotgun (WGS) entry which is preliminary data.</text>
</comment>
<dbReference type="PANTHER" id="PTHR43084:SF1">
    <property type="entry name" value="PERSULFIDE DIOXYGENASE ETHE1, MITOCHONDRIAL"/>
    <property type="match status" value="1"/>
</dbReference>
<evidence type="ECO:0000313" key="5">
    <source>
        <dbReference type="Proteomes" id="UP000054937"/>
    </source>
</evidence>
<gene>
    <name evidence="4" type="ORF">PPERSA_12409</name>
</gene>
<dbReference type="CDD" id="cd00158">
    <property type="entry name" value="RHOD"/>
    <property type="match status" value="1"/>
</dbReference>
<reference evidence="4 5" key="1">
    <citation type="journal article" date="2015" name="Sci. Rep.">
        <title>Genome of the facultative scuticociliatosis pathogen Pseudocohnilembus persalinus provides insight into its virulence through horizontal gene transfer.</title>
        <authorList>
            <person name="Xiong J."/>
            <person name="Wang G."/>
            <person name="Cheng J."/>
            <person name="Tian M."/>
            <person name="Pan X."/>
            <person name="Warren A."/>
            <person name="Jiang C."/>
            <person name="Yuan D."/>
            <person name="Miao W."/>
        </authorList>
    </citation>
    <scope>NUCLEOTIDE SEQUENCE [LARGE SCALE GENOMIC DNA]</scope>
    <source>
        <strain evidence="4">36N120E</strain>
    </source>
</reference>
<feature type="region of interest" description="Disordered" evidence="2">
    <location>
        <begin position="1090"/>
        <end position="1140"/>
    </location>
</feature>
<feature type="compositionally biased region" description="Basic and acidic residues" evidence="2">
    <location>
        <begin position="1113"/>
        <end position="1122"/>
    </location>
</feature>
<organism evidence="4 5">
    <name type="scientific">Pseudocohnilembus persalinus</name>
    <name type="common">Ciliate</name>
    <dbReference type="NCBI Taxonomy" id="266149"/>
    <lineage>
        <taxon>Eukaryota</taxon>
        <taxon>Sar</taxon>
        <taxon>Alveolata</taxon>
        <taxon>Ciliophora</taxon>
        <taxon>Intramacronucleata</taxon>
        <taxon>Oligohymenophorea</taxon>
        <taxon>Scuticociliatia</taxon>
        <taxon>Philasterida</taxon>
        <taxon>Pseudocohnilembidae</taxon>
        <taxon>Pseudocohnilembus</taxon>
    </lineage>
</organism>
<feature type="domain" description="Rhodanese" evidence="3">
    <location>
        <begin position="295"/>
        <end position="322"/>
    </location>
</feature>
<accession>A0A0V0QPE9</accession>
<evidence type="ECO:0000256" key="2">
    <source>
        <dbReference type="SAM" id="MobiDB-lite"/>
    </source>
</evidence>
<keyword evidence="5" id="KW-1185">Reference proteome</keyword>
<name>A0A0V0QPE9_PSEPJ</name>
<dbReference type="InParanoid" id="A0A0V0QPE9"/>
<sequence length="1322" mass="156516">MSIITDSQISTKNKISYYFCHIFDPETQVYSYYLEYKNEAIIIDPIFSFFQEYTQIFEKRKSKLAYVGITHLSARVIWGYQYFFSNYFQYKKQNLTLILGENYKYAETSLPSIAKFERIIANKRIQQIVLGEDINVYFISTPSVTDCSMVFWTNEFIFTGALLGFEKSGIICPYNYEKILDTEYNFYAKQFTTSLQRIFNLNPDLIIYPSIHMGNKQYVNLWEIQQMIDFKNEQESLESFQNELINQWNKQNQNLQQYKRDILIKNTYNDPYQLAYESGEIDEKYISDYLNEKQNQQTIVLLDTRDRQLFMKNHLKNSINICPELSITRMVPLLFDSTSFFILIDEDIKKCQNISDKLNNIGLFNRVGYFTTKGKILENFVFNNIKMNKELEIPEIELAIMKPSLQTSQRYKIEFRFNNFNQETNQLIGIGENQINPFGKAQFHCKFTKMVKPKEIAFGVFHKQEIEHENNSFGKNWKQSIEDNQLQYIVFANDDNNQRKYGNQQFTGISIDPNFTHHNLITVKNTLEVKQVNLYNGEQTASFKKIKCGKCKKDLHLIEENPYNEMSIEQTTGFNCCKCQQEGKIFEKFYHCDCEIVKNRIKSGKEAKQTCFDICVDCYDQGLNESQNKQKNKFLCQLCSSTLLEQQQIYIDDEWECDICGEQIDKMGFDCSYQCQQQCKIQQFNVCKECYKQEDNRCISFLQPSLRNVINMRYILQIKVEKLNKKGFLGIGACIFSKVKSKNFTLDTEIEDHGVYLINNDGIVYSCLEKHLNGKKIPITKNSLEKINNDKQQYFTYKNGDIIKINLMFEKRILEFQNCNTGLQFQLMIDVNYENEIFPCIMLMSHEDVIHCIQGKELRNFEQNNQIEIKKIENLTSWEFKQYYQLQQFSDAQEIVDIQKIYNDQLENLKDQQLSVSFYQQKQKQSQKIDLSQSLEFNQSFRQFIKNENMIVVDVRLENEYRFGSLPGAIKCPLNNLPQLGEKLADKKDKQIFIFSLQGYISVLAISILAYLGFEKLVNIYDGFIGLQQQGFQDVKEIYISGDEDYNITDDESDKFKLTDQQIEEQKKQNELAKEKSNIELTEIDKKQSFQNWRDRMPKNNENDDIPEFYIPKSEKRQRQRESQSNIINNQTEQNSNEQFTKNENENKNIDNSEQETQNIQNNVIKLKQNSENLQKIQRNLQYSELLKQNEYQTPQKNIQNINDKKSQNFQDENQYSQQNNVQKYDNNTYNQNNQQKSEYKGSIIDQQPLVQSVFKKDSQLFQDLNFVYKDIENQNRIDKDQKHNYKSLRSSLLNTNKKSGVQKKVNFDIQEYQNNIQEEEN</sequence>
<protein>
    <submittedName>
        <fullName evidence="4">Rhodanese-like domain</fullName>
    </submittedName>
</protein>
<dbReference type="SMART" id="SM00450">
    <property type="entry name" value="RHOD"/>
    <property type="match status" value="1"/>
</dbReference>
<dbReference type="PANTHER" id="PTHR43084">
    <property type="entry name" value="PERSULFIDE DIOXYGENASE ETHE1"/>
    <property type="match status" value="1"/>
</dbReference>
<dbReference type="InterPro" id="IPR001763">
    <property type="entry name" value="Rhodanese-like_dom"/>
</dbReference>
<dbReference type="PROSITE" id="PS50206">
    <property type="entry name" value="RHODANESE_3"/>
    <property type="match status" value="2"/>
</dbReference>
<evidence type="ECO:0000259" key="3">
    <source>
        <dbReference type="PROSITE" id="PS50206"/>
    </source>
</evidence>
<proteinExistence type="predicted"/>
<dbReference type="EMBL" id="LDAU01000122">
    <property type="protein sequence ID" value="KRX03962.1"/>
    <property type="molecule type" value="Genomic_DNA"/>
</dbReference>
<dbReference type="GO" id="GO:0006749">
    <property type="term" value="P:glutathione metabolic process"/>
    <property type="evidence" value="ECO:0007669"/>
    <property type="project" value="TreeGrafter"/>
</dbReference>
<feature type="compositionally biased region" description="Basic and acidic residues" evidence="2">
    <location>
        <begin position="1090"/>
        <end position="1102"/>
    </location>
</feature>
<dbReference type="InterPro" id="IPR036873">
    <property type="entry name" value="Rhodanese-like_dom_sf"/>
</dbReference>